<organism evidence="1">
    <name type="scientific">Brassica campestris</name>
    <name type="common">Field mustard</name>
    <dbReference type="NCBI Taxonomy" id="3711"/>
    <lineage>
        <taxon>Eukaryota</taxon>
        <taxon>Viridiplantae</taxon>
        <taxon>Streptophyta</taxon>
        <taxon>Embryophyta</taxon>
        <taxon>Tracheophyta</taxon>
        <taxon>Spermatophyta</taxon>
        <taxon>Magnoliopsida</taxon>
        <taxon>eudicotyledons</taxon>
        <taxon>Gunneridae</taxon>
        <taxon>Pentapetalae</taxon>
        <taxon>rosids</taxon>
        <taxon>malvids</taxon>
        <taxon>Brassicales</taxon>
        <taxon>Brassicaceae</taxon>
        <taxon>Brassiceae</taxon>
        <taxon>Brassica</taxon>
    </lineage>
</organism>
<proteinExistence type="predicted"/>
<protein>
    <submittedName>
        <fullName evidence="1">Uncharacterized protein</fullName>
    </submittedName>
</protein>
<accession>A0A3P6CBW4</accession>
<reference evidence="1" key="1">
    <citation type="submission" date="2018-11" db="EMBL/GenBank/DDBJ databases">
        <authorList>
            <consortium name="Genoscope - CEA"/>
            <person name="William W."/>
        </authorList>
    </citation>
    <scope>NUCLEOTIDE SEQUENCE</scope>
</reference>
<dbReference type="InterPro" id="IPR036758">
    <property type="entry name" value="At5g01610-like"/>
</dbReference>
<evidence type="ECO:0000313" key="1">
    <source>
        <dbReference type="EMBL" id="VDD08085.1"/>
    </source>
</evidence>
<gene>
    <name evidence="1" type="ORF">BRAA08T35376Z</name>
</gene>
<dbReference type="SUPFAM" id="SSF141562">
    <property type="entry name" value="At5g01610-like"/>
    <property type="match status" value="1"/>
</dbReference>
<name>A0A3P6CBW4_BRACM</name>
<dbReference type="AlphaFoldDB" id="A0A3P6CBW4"/>
<sequence length="54" mass="5986">MGLVTEEVRAKAEKYTGDEICREKTKVFLKEISMPNGLLPLKRLGTTESQVSCG</sequence>
<dbReference type="EMBL" id="LR031575">
    <property type="protein sequence ID" value="VDD08085.1"/>
    <property type="molecule type" value="Genomic_DNA"/>
</dbReference>